<dbReference type="PANTHER" id="PTHR14052:SF0">
    <property type="entry name" value="ORIGIN RECOGNITION COMPLEX SUBUNIT 2"/>
    <property type="match status" value="1"/>
</dbReference>
<keyword evidence="4 6" id="KW-0235">DNA replication</keyword>
<evidence type="ECO:0000256" key="1">
    <source>
        <dbReference type="ARBA" id="ARBA00004123"/>
    </source>
</evidence>
<dbReference type="EMBL" id="JAXCGZ010005742">
    <property type="protein sequence ID" value="KAK7080938.1"/>
    <property type="molecule type" value="Genomic_DNA"/>
</dbReference>
<evidence type="ECO:0000256" key="2">
    <source>
        <dbReference type="ARBA" id="ARBA00007421"/>
    </source>
</evidence>
<reference evidence="9 10" key="1">
    <citation type="submission" date="2023-11" db="EMBL/GenBank/DDBJ databases">
        <title>Halocaridina rubra genome assembly.</title>
        <authorList>
            <person name="Smith C."/>
        </authorList>
    </citation>
    <scope>NUCLEOTIDE SEQUENCE [LARGE SCALE GENOMIC DNA]</scope>
    <source>
        <strain evidence="9">EP-1</strain>
        <tissue evidence="9">Whole</tissue>
    </source>
</reference>
<dbReference type="Pfam" id="PF04084">
    <property type="entry name" value="RecA-like_ORC2"/>
    <property type="match status" value="1"/>
</dbReference>
<comment type="subcellular location">
    <subcellularLocation>
        <location evidence="1 6">Nucleus</location>
    </subcellularLocation>
</comment>
<protein>
    <recommendedName>
        <fullName evidence="3 6">Origin recognition complex subunit 2</fullName>
    </recommendedName>
</protein>
<comment type="subunit">
    <text evidence="6">Component of the origin recognition complex (ORC).</text>
</comment>
<evidence type="ECO:0000259" key="8">
    <source>
        <dbReference type="Pfam" id="PF24882"/>
    </source>
</evidence>
<dbReference type="GO" id="GO:0003688">
    <property type="term" value="F:DNA replication origin binding"/>
    <property type="evidence" value="ECO:0007669"/>
    <property type="project" value="UniProtKB-UniRule"/>
</dbReference>
<feature type="domain" description="Origin recognition complex subunit 2 winged-helix" evidence="8">
    <location>
        <begin position="154"/>
        <end position="214"/>
    </location>
</feature>
<evidence type="ECO:0000259" key="7">
    <source>
        <dbReference type="Pfam" id="PF04084"/>
    </source>
</evidence>
<feature type="domain" description="Origin recognition complex subunit 2 RecA-like" evidence="7">
    <location>
        <begin position="1"/>
        <end position="98"/>
    </location>
</feature>
<dbReference type="PANTHER" id="PTHR14052">
    <property type="entry name" value="ORIGIN RECOGNITION COMPLEX SUBUNIT 2"/>
    <property type="match status" value="1"/>
</dbReference>
<comment type="caution">
    <text evidence="9">The sequence shown here is derived from an EMBL/GenBank/DDBJ whole genome shotgun (WGS) entry which is preliminary data.</text>
</comment>
<dbReference type="Pfam" id="PF24882">
    <property type="entry name" value="WHD_ORC2"/>
    <property type="match status" value="1"/>
</dbReference>
<dbReference type="Proteomes" id="UP001381693">
    <property type="component" value="Unassembled WGS sequence"/>
</dbReference>
<dbReference type="InterPro" id="IPR056772">
    <property type="entry name" value="RecA-like_ORC2"/>
</dbReference>
<evidence type="ECO:0000256" key="6">
    <source>
        <dbReference type="RuleBase" id="RU368084"/>
    </source>
</evidence>
<feature type="non-terminal residue" evidence="9">
    <location>
        <position position="1"/>
    </location>
</feature>
<dbReference type="AlphaFoldDB" id="A0AAN8XII4"/>
<evidence type="ECO:0000256" key="5">
    <source>
        <dbReference type="ARBA" id="ARBA00023242"/>
    </source>
</evidence>
<dbReference type="GO" id="GO:0006260">
    <property type="term" value="P:DNA replication"/>
    <property type="evidence" value="ECO:0007669"/>
    <property type="project" value="UniProtKB-UniRule"/>
</dbReference>
<accession>A0AAN8XII4</accession>
<evidence type="ECO:0000256" key="3">
    <source>
        <dbReference type="ARBA" id="ARBA00019080"/>
    </source>
</evidence>
<evidence type="ECO:0000313" key="10">
    <source>
        <dbReference type="Proteomes" id="UP001381693"/>
    </source>
</evidence>
<evidence type="ECO:0000256" key="4">
    <source>
        <dbReference type="ARBA" id="ARBA00022705"/>
    </source>
</evidence>
<comment type="similarity">
    <text evidence="2 6">Belongs to the ORC2 family.</text>
</comment>
<gene>
    <name evidence="9" type="primary">ORC2</name>
    <name evidence="9" type="ORF">SK128_000253</name>
</gene>
<dbReference type="InterPro" id="IPR056773">
    <property type="entry name" value="WHD_ORC2"/>
</dbReference>
<keyword evidence="10" id="KW-1185">Reference proteome</keyword>
<sequence>ILNTITENILEYTGRFGSYQDQVEYILNAYSKEEAEPLFIIIHNLDGPMLRMEKTQKSLAQLASLPSVHLLASIDHINAPLILDSEKMSSYNALWYDATTFSPYTEETSYENSLLLNQSGALALSSLIHVFRSLTPNAKGIFLLLAKYQLDQKDNSNYAGLSFGDMYQRCRDSFLVNSDLTLRAQLTEFKDHKLIRVKKGVDGIENLLIPLDSSTLQDFISQEEQCC</sequence>
<dbReference type="GO" id="GO:0005664">
    <property type="term" value="C:nuclear origin of replication recognition complex"/>
    <property type="evidence" value="ECO:0007669"/>
    <property type="project" value="UniProtKB-UniRule"/>
</dbReference>
<proteinExistence type="inferred from homology"/>
<keyword evidence="5 6" id="KW-0539">Nucleus</keyword>
<comment type="function">
    <text evidence="6">Component of the origin recognition complex (ORC) that binds origins of replication. DNA-binding is ATP-dependent. ORC is required to assemble the pre-replication complex necessary to initiate DNA replication.</text>
</comment>
<name>A0AAN8XII4_HALRR</name>
<evidence type="ECO:0000313" key="9">
    <source>
        <dbReference type="EMBL" id="KAK7080938.1"/>
    </source>
</evidence>
<organism evidence="9 10">
    <name type="scientific">Halocaridina rubra</name>
    <name type="common">Hawaiian red shrimp</name>
    <dbReference type="NCBI Taxonomy" id="373956"/>
    <lineage>
        <taxon>Eukaryota</taxon>
        <taxon>Metazoa</taxon>
        <taxon>Ecdysozoa</taxon>
        <taxon>Arthropoda</taxon>
        <taxon>Crustacea</taxon>
        <taxon>Multicrustacea</taxon>
        <taxon>Malacostraca</taxon>
        <taxon>Eumalacostraca</taxon>
        <taxon>Eucarida</taxon>
        <taxon>Decapoda</taxon>
        <taxon>Pleocyemata</taxon>
        <taxon>Caridea</taxon>
        <taxon>Atyoidea</taxon>
        <taxon>Atyidae</taxon>
        <taxon>Halocaridina</taxon>
    </lineage>
</organism>
<dbReference type="InterPro" id="IPR007220">
    <property type="entry name" value="ORC2"/>
</dbReference>